<dbReference type="RefSeq" id="WP_192509447.1">
    <property type="nucleotide sequence ID" value="NZ_AQGV01000015.1"/>
</dbReference>
<feature type="signal peptide" evidence="1">
    <location>
        <begin position="1"/>
        <end position="21"/>
    </location>
</feature>
<keyword evidence="1" id="KW-0732">Signal</keyword>
<evidence type="ECO:0000313" key="3">
    <source>
        <dbReference type="Proteomes" id="UP000615755"/>
    </source>
</evidence>
<name>A0ABR9EH47_9GAMM</name>
<accession>A0ABR9EH47</accession>
<sequence length="252" mass="27761">MKKLMLIIATGVALTITNDNAAASQLIYDTDGSAGRVTYYNNAPISAMVTQSSSTYDLSVYTPHYTNPMPCQSAAVYDQNTDTLIVTLSVTNKTLSGKIPRGHEDKVKYVQANCTDEQGNSQTLRHKLAPAPKISFTSQLTVANWIDSNGFRPGYYDSVVYQAQLNIDNGEPDGFCHTKSFRGIIPTLLTERHNTGFYSDVITVNGEAKYDAVVNVLVNELTCKSTGGTTRAVEVWEITEQQQNREIHIYSL</sequence>
<keyword evidence="3" id="KW-1185">Reference proteome</keyword>
<proteinExistence type="predicted"/>
<dbReference type="Proteomes" id="UP000615755">
    <property type="component" value="Unassembled WGS sequence"/>
</dbReference>
<gene>
    <name evidence="2" type="ORF">PAUR_b0315</name>
</gene>
<reference evidence="2 3" key="1">
    <citation type="submission" date="2015-03" db="EMBL/GenBank/DDBJ databases">
        <title>Genome sequence of Pseudoalteromonas aurantia.</title>
        <authorList>
            <person name="Xie B.-B."/>
            <person name="Rong J.-C."/>
            <person name="Qin Q.-L."/>
            <person name="Zhang Y.-Z."/>
        </authorList>
    </citation>
    <scope>NUCLEOTIDE SEQUENCE [LARGE SCALE GENOMIC DNA]</scope>
    <source>
        <strain evidence="2 3">208</strain>
    </source>
</reference>
<feature type="chain" id="PRO_5045872999" evidence="1">
    <location>
        <begin position="22"/>
        <end position="252"/>
    </location>
</feature>
<dbReference type="EMBL" id="AQGV01000015">
    <property type="protein sequence ID" value="MBE0370313.1"/>
    <property type="molecule type" value="Genomic_DNA"/>
</dbReference>
<evidence type="ECO:0000313" key="2">
    <source>
        <dbReference type="EMBL" id="MBE0370313.1"/>
    </source>
</evidence>
<organism evidence="2 3">
    <name type="scientific">Pseudoalteromonas aurantia 208</name>
    <dbReference type="NCBI Taxonomy" id="1314867"/>
    <lineage>
        <taxon>Bacteria</taxon>
        <taxon>Pseudomonadati</taxon>
        <taxon>Pseudomonadota</taxon>
        <taxon>Gammaproteobacteria</taxon>
        <taxon>Alteromonadales</taxon>
        <taxon>Pseudoalteromonadaceae</taxon>
        <taxon>Pseudoalteromonas</taxon>
    </lineage>
</organism>
<evidence type="ECO:0000256" key="1">
    <source>
        <dbReference type="SAM" id="SignalP"/>
    </source>
</evidence>
<comment type="caution">
    <text evidence="2">The sequence shown here is derived from an EMBL/GenBank/DDBJ whole genome shotgun (WGS) entry which is preliminary data.</text>
</comment>
<protein>
    <submittedName>
        <fullName evidence="2">Uncharacterized protein</fullName>
    </submittedName>
</protein>